<evidence type="ECO:0000259" key="1">
    <source>
        <dbReference type="PROSITE" id="PS50011"/>
    </source>
</evidence>
<evidence type="ECO:0008006" key="5">
    <source>
        <dbReference type="Google" id="ProtNLM"/>
    </source>
</evidence>
<evidence type="ECO:0000313" key="4">
    <source>
        <dbReference type="Proteomes" id="UP000265703"/>
    </source>
</evidence>
<dbReference type="InterPro" id="IPR000719">
    <property type="entry name" value="Prot_kinase_dom"/>
</dbReference>
<feature type="domain" description="Protein kinase" evidence="1">
    <location>
        <begin position="383"/>
        <end position="626"/>
    </location>
</feature>
<accession>A0A397TJL1</accession>
<dbReference type="InterPro" id="IPR001660">
    <property type="entry name" value="SAM"/>
</dbReference>
<dbReference type="PROSITE" id="PS50105">
    <property type="entry name" value="SAM_DOMAIN"/>
    <property type="match status" value="1"/>
</dbReference>
<dbReference type="Gene3D" id="1.10.150.50">
    <property type="entry name" value="Transcription Factor, Ets-1"/>
    <property type="match status" value="1"/>
</dbReference>
<dbReference type="GO" id="GO:0004672">
    <property type="term" value="F:protein kinase activity"/>
    <property type="evidence" value="ECO:0007669"/>
    <property type="project" value="InterPro"/>
</dbReference>
<dbReference type="InterPro" id="IPR013761">
    <property type="entry name" value="SAM/pointed_sf"/>
</dbReference>
<dbReference type="InterPro" id="IPR011009">
    <property type="entry name" value="Kinase-like_dom_sf"/>
</dbReference>
<reference evidence="3 4" key="1">
    <citation type="submission" date="2018-06" db="EMBL/GenBank/DDBJ databases">
        <title>Comparative genomics reveals the genomic features of Rhizophagus irregularis, R. cerebriforme, R. diaphanum and Gigaspora rosea, and their symbiotic lifestyle signature.</title>
        <authorList>
            <person name="Morin E."/>
            <person name="San Clemente H."/>
            <person name="Chen E.C.H."/>
            <person name="De La Providencia I."/>
            <person name="Hainaut M."/>
            <person name="Kuo A."/>
            <person name="Kohler A."/>
            <person name="Murat C."/>
            <person name="Tang N."/>
            <person name="Roy S."/>
            <person name="Loubradou J."/>
            <person name="Henrissat B."/>
            <person name="Grigoriev I.V."/>
            <person name="Corradi N."/>
            <person name="Roux C."/>
            <person name="Martin F.M."/>
        </authorList>
    </citation>
    <scope>NUCLEOTIDE SEQUENCE [LARGE SCALE GENOMIC DNA]</scope>
    <source>
        <strain evidence="3 4">DAOM 227022</strain>
    </source>
</reference>
<dbReference type="SUPFAM" id="SSF56112">
    <property type="entry name" value="Protein kinase-like (PK-like)"/>
    <property type="match status" value="1"/>
</dbReference>
<comment type="caution">
    <text evidence="3">The sequence shown here is derived from an EMBL/GenBank/DDBJ whole genome shotgun (WGS) entry which is preliminary data.</text>
</comment>
<proteinExistence type="predicted"/>
<dbReference type="PROSITE" id="PS50011">
    <property type="entry name" value="PROTEIN_KINASE_DOM"/>
    <property type="match status" value="1"/>
</dbReference>
<dbReference type="GO" id="GO:0005524">
    <property type="term" value="F:ATP binding"/>
    <property type="evidence" value="ECO:0007669"/>
    <property type="project" value="InterPro"/>
</dbReference>
<protein>
    <recommendedName>
        <fullName evidence="5">SAM domain-containing protein</fullName>
    </recommendedName>
</protein>
<dbReference type="AlphaFoldDB" id="A0A397TJL1"/>
<dbReference type="OrthoDB" id="4062651at2759"/>
<dbReference type="SUPFAM" id="SSF47769">
    <property type="entry name" value="SAM/Pointed domain"/>
    <property type="match status" value="1"/>
</dbReference>
<gene>
    <name evidence="3" type="ORF">C1645_749772</name>
</gene>
<evidence type="ECO:0000259" key="2">
    <source>
        <dbReference type="PROSITE" id="PS50105"/>
    </source>
</evidence>
<sequence>MSSNVSCNPLPTVKEVEGWDIEKLNRFLKKELQDIDKYIDILKDEIVDGDVFLELSRDDLITKLPLGPAKKIERLIKEIRGDNQEKGIEELNEGLEVIQLQMDESRKIKRRIVKSVTSHSIFFFITEFDDTVKNSLEAEPPSINAKPRNFSVDQNNHPILNGRPLNCTGPPITIYNKAFYQFLENFENVDLDISPDIFEWVTDIIRVATDFHDEKDERLHKIRDILSKKWTIELIEYGTNKRGKDRNCDGVFTTKVNKYTAYIGFIEGKNEIGSGGCDPSIQGALYYRDYWSQNSAQLIRNCCCIPSFIIIVAGPWFCVLGAVFLNRVVVQPLTDIIPFTVNLRNDKQVKRIARIFQALDLAFEDLIFYYQGLDLVPSDRRFFPYVQQVGSGDNAFSFTYINELLDDCTRTIWKAKRDDNNNLIVVKFTHKYNVKAHLICEKKNYAPKLLYYSDDEEAKRLGGYKIIIMEYVDCISLGQKLMRDEIKTKNNIYDNVRNAIKLLHDENLVFADLRVPNILVVDTSEFQQAMLVDFDWCGIHNVDRYPASMNEELPWPPGAIPCALLQKDHDLYWLDKLEKKLLKYTKTIPTLVKGSYISQSSKGFASGSLIKSSGISQSSTASGSGS</sequence>
<keyword evidence="4" id="KW-1185">Reference proteome</keyword>
<organism evidence="3 4">
    <name type="scientific">Glomus cerebriforme</name>
    <dbReference type="NCBI Taxonomy" id="658196"/>
    <lineage>
        <taxon>Eukaryota</taxon>
        <taxon>Fungi</taxon>
        <taxon>Fungi incertae sedis</taxon>
        <taxon>Mucoromycota</taxon>
        <taxon>Glomeromycotina</taxon>
        <taxon>Glomeromycetes</taxon>
        <taxon>Glomerales</taxon>
        <taxon>Glomeraceae</taxon>
        <taxon>Glomus</taxon>
    </lineage>
</organism>
<dbReference type="EMBL" id="QKYT01000015">
    <property type="protein sequence ID" value="RIA98410.1"/>
    <property type="molecule type" value="Genomic_DNA"/>
</dbReference>
<feature type="domain" description="SAM" evidence="2">
    <location>
        <begin position="19"/>
        <end position="85"/>
    </location>
</feature>
<evidence type="ECO:0000313" key="3">
    <source>
        <dbReference type="EMBL" id="RIA98410.1"/>
    </source>
</evidence>
<name>A0A397TJL1_9GLOM</name>
<dbReference type="Proteomes" id="UP000265703">
    <property type="component" value="Unassembled WGS sequence"/>
</dbReference>
<dbReference type="Gene3D" id="1.10.510.10">
    <property type="entry name" value="Transferase(Phosphotransferase) domain 1"/>
    <property type="match status" value="1"/>
</dbReference>